<evidence type="ECO:0000256" key="3">
    <source>
        <dbReference type="RuleBase" id="RU361235"/>
    </source>
</evidence>
<dbReference type="InterPro" id="IPR029058">
    <property type="entry name" value="AB_hydrolase_fold"/>
</dbReference>
<dbReference type="EC" id="3.1.1.-" evidence="3"/>
<dbReference type="EMBL" id="CP111017">
    <property type="protein sequence ID" value="WAR08294.1"/>
    <property type="molecule type" value="Genomic_DNA"/>
</dbReference>
<reference evidence="5" key="1">
    <citation type="submission" date="2022-11" db="EMBL/GenBank/DDBJ databases">
        <title>Centuries of genome instability and evolution in soft-shell clam transmissible cancer (bioRxiv).</title>
        <authorList>
            <person name="Hart S.F.M."/>
            <person name="Yonemitsu M.A."/>
            <person name="Giersch R.M."/>
            <person name="Beal B.F."/>
            <person name="Arriagada G."/>
            <person name="Davis B.W."/>
            <person name="Ostrander E.A."/>
            <person name="Goff S.P."/>
            <person name="Metzger M.J."/>
        </authorList>
    </citation>
    <scope>NUCLEOTIDE SEQUENCE</scope>
    <source>
        <strain evidence="5">MELC-2E11</strain>
        <tissue evidence="5">Siphon/mantle</tissue>
    </source>
</reference>
<sequence>MYGHTPEAVFNGEITISVEWQTKLNVKVEDCIRISGDYVTAENVTVTTECGDVNGFTKDGAYSFRGIPYAMPPVGKRRWQPPESLRPKTGNCWNGTYPAFKYGSTCFQISPYDKKTLIGSEDCLYLNVLTPTLDMNASKPVMVWIHGGSLQFSSGSWPLYSPTERLAAETDIVYVGFNYRLHAFGFMALQVLADQSPLNVSGNYGFMDMITVLEWVQTNIRNFGGDPNQVTVFGQSSGGTAIFALLASPLCQGLFHRAWLLSASAILNKTVNDAYRDNEVFLTRTGCGSDVRCLYGLSAAKVTQAVPWNVFPYWAMEDQGDLPTRNHFDGAIAVVDGVVIPEAPFLAWSKGNMVDVPLLIGSCANEIDYNPVERTMNTWTWDQYVRHVNAKMGTFGNLTLETALRLYPVNRSTPEFQLTSMASDIASNCPNDVLAQYASSTFKSPVYRYVVTSTPSVPVHAVGIPFPASYSFHMWDIFAFFGLIQDYIKEPTLRDIQWQRNVQKEVISFVRTGKPTSEWGTYPDVTALLSDVTELAKAYNPAQCEFLMKGGFFSHAWIN</sequence>
<gene>
    <name evidence="5" type="ORF">MAR_018252</name>
</gene>
<feature type="domain" description="Carboxylesterase type B" evidence="4">
    <location>
        <begin position="44"/>
        <end position="522"/>
    </location>
</feature>
<dbReference type="Pfam" id="PF00135">
    <property type="entry name" value="COesterase"/>
    <property type="match status" value="1"/>
</dbReference>
<dbReference type="SUPFAM" id="SSF53474">
    <property type="entry name" value="alpha/beta-Hydrolases"/>
    <property type="match status" value="1"/>
</dbReference>
<dbReference type="Proteomes" id="UP001164746">
    <property type="component" value="Chromosome 6"/>
</dbReference>
<evidence type="ECO:0000313" key="6">
    <source>
        <dbReference type="Proteomes" id="UP001164746"/>
    </source>
</evidence>
<name>A0ABY7EGL3_MYAAR</name>
<keyword evidence="2 3" id="KW-0378">Hydrolase</keyword>
<protein>
    <recommendedName>
        <fullName evidence="3">Carboxylic ester hydrolase</fullName>
        <ecNumber evidence="3">3.1.1.-</ecNumber>
    </recommendedName>
</protein>
<dbReference type="InterPro" id="IPR050309">
    <property type="entry name" value="Type-B_Carboxylest/Lipase"/>
</dbReference>
<dbReference type="PROSITE" id="PS00941">
    <property type="entry name" value="CARBOXYLESTERASE_B_2"/>
    <property type="match status" value="1"/>
</dbReference>
<dbReference type="PANTHER" id="PTHR11559">
    <property type="entry name" value="CARBOXYLESTERASE"/>
    <property type="match status" value="1"/>
</dbReference>
<evidence type="ECO:0000256" key="1">
    <source>
        <dbReference type="ARBA" id="ARBA00005964"/>
    </source>
</evidence>
<evidence type="ECO:0000313" key="5">
    <source>
        <dbReference type="EMBL" id="WAR08294.1"/>
    </source>
</evidence>
<dbReference type="InterPro" id="IPR002018">
    <property type="entry name" value="CarbesteraseB"/>
</dbReference>
<keyword evidence="6" id="KW-1185">Reference proteome</keyword>
<comment type="similarity">
    <text evidence="1 3">Belongs to the type-B carboxylesterase/lipase family.</text>
</comment>
<dbReference type="Gene3D" id="3.40.50.1820">
    <property type="entry name" value="alpha/beta hydrolase"/>
    <property type="match status" value="1"/>
</dbReference>
<organism evidence="5 6">
    <name type="scientific">Mya arenaria</name>
    <name type="common">Soft-shell clam</name>
    <dbReference type="NCBI Taxonomy" id="6604"/>
    <lineage>
        <taxon>Eukaryota</taxon>
        <taxon>Metazoa</taxon>
        <taxon>Spiralia</taxon>
        <taxon>Lophotrochozoa</taxon>
        <taxon>Mollusca</taxon>
        <taxon>Bivalvia</taxon>
        <taxon>Autobranchia</taxon>
        <taxon>Heteroconchia</taxon>
        <taxon>Euheterodonta</taxon>
        <taxon>Imparidentia</taxon>
        <taxon>Neoheterodontei</taxon>
        <taxon>Myida</taxon>
        <taxon>Myoidea</taxon>
        <taxon>Myidae</taxon>
        <taxon>Mya</taxon>
    </lineage>
</organism>
<dbReference type="InterPro" id="IPR019819">
    <property type="entry name" value="Carboxylesterase_B_CS"/>
</dbReference>
<evidence type="ECO:0000256" key="2">
    <source>
        <dbReference type="ARBA" id="ARBA00022801"/>
    </source>
</evidence>
<dbReference type="InterPro" id="IPR019826">
    <property type="entry name" value="Carboxylesterase_B_AS"/>
</dbReference>
<accession>A0ABY7EGL3</accession>
<dbReference type="PROSITE" id="PS00122">
    <property type="entry name" value="CARBOXYLESTERASE_B_1"/>
    <property type="match status" value="1"/>
</dbReference>
<evidence type="ECO:0000259" key="4">
    <source>
        <dbReference type="Pfam" id="PF00135"/>
    </source>
</evidence>
<proteinExistence type="inferred from homology"/>